<evidence type="ECO:0000259" key="1">
    <source>
        <dbReference type="SMART" id="SM01040"/>
    </source>
</evidence>
<dbReference type="Pfam" id="PF02498">
    <property type="entry name" value="Bro-N"/>
    <property type="match status" value="1"/>
</dbReference>
<gene>
    <name evidence="2" type="ORF">EB03_02907</name>
</gene>
<dbReference type="AlphaFoldDB" id="A0AB37IGI9"/>
<dbReference type="SMART" id="SM01040">
    <property type="entry name" value="Bro-N"/>
    <property type="match status" value="1"/>
</dbReference>
<dbReference type="InterPro" id="IPR003497">
    <property type="entry name" value="BRO_N_domain"/>
</dbReference>
<sequence>MNELVLAQKELFQGISCDLWVDNKGNPYMTIQQLANALEYKSKSGIENIISRNPYLRSKEFSSTHKLGVLEGERIVQRETIVFTKDGIMEIGFLSPKPKARDFRAWARKVLNGFMDGQLVWKERREINKESHKDLNTIIAKHFPAEKVKIRCINFSQLLCELVTGCKSVGSYKKSLGVSDGRALAELLDEQQLKKYNDYLNRIAVFLDSGFTFKDIATILKGDSINIKIETKKKEIAR</sequence>
<dbReference type="RefSeq" id="WP_113820869.1">
    <property type="nucleotide sequence ID" value="NZ_JBMOUR010000002.1"/>
</dbReference>
<proteinExistence type="predicted"/>
<protein>
    <recommendedName>
        <fullName evidence="1">Bro-N domain-containing protein</fullName>
    </recommendedName>
</protein>
<name>A0AB37IGI9_ENTHR</name>
<evidence type="ECO:0000313" key="2">
    <source>
        <dbReference type="EMBL" id="RBT65973.1"/>
    </source>
</evidence>
<organism evidence="2 3">
    <name type="scientific">Enterococcus hirae</name>
    <dbReference type="NCBI Taxonomy" id="1354"/>
    <lineage>
        <taxon>Bacteria</taxon>
        <taxon>Bacillati</taxon>
        <taxon>Bacillota</taxon>
        <taxon>Bacilli</taxon>
        <taxon>Lactobacillales</taxon>
        <taxon>Enterococcaceae</taxon>
        <taxon>Enterococcus</taxon>
    </lineage>
</organism>
<dbReference type="EMBL" id="LESJ01000014">
    <property type="protein sequence ID" value="RBT65973.1"/>
    <property type="molecule type" value="Genomic_DNA"/>
</dbReference>
<reference evidence="2 3" key="1">
    <citation type="submission" date="2015-06" db="EMBL/GenBank/DDBJ databases">
        <title>The Genome Sequence of Enterococcus hirae 88EA1.</title>
        <authorList>
            <consortium name="The Broad Institute Genomics Platform"/>
            <consortium name="The Broad Institute Genome Sequencing Center for Infectious Disease"/>
            <person name="Earl A.M."/>
            <person name="Van Tyne D."/>
            <person name="Lebreton F."/>
            <person name="Saavedra J.T."/>
            <person name="Gilmore M.S."/>
            <person name="Manson McGuire A."/>
            <person name="Clock S."/>
            <person name="Crupain M."/>
            <person name="Rangan U."/>
            <person name="Young S."/>
            <person name="Abouelleil A."/>
            <person name="Cao P."/>
            <person name="Chapman S.B."/>
            <person name="Griggs A."/>
            <person name="Priest M."/>
            <person name="Shea T."/>
            <person name="Wortman J."/>
            <person name="Nusbaum C."/>
            <person name="Birren B."/>
        </authorList>
    </citation>
    <scope>NUCLEOTIDE SEQUENCE [LARGE SCALE GENOMIC DNA]</scope>
    <source>
        <strain evidence="2 3">88EA1</strain>
    </source>
</reference>
<evidence type="ECO:0000313" key="3">
    <source>
        <dbReference type="Proteomes" id="UP000253498"/>
    </source>
</evidence>
<dbReference type="Proteomes" id="UP000253498">
    <property type="component" value="Unassembled WGS sequence"/>
</dbReference>
<feature type="domain" description="Bro-N" evidence="1">
    <location>
        <begin position="16"/>
        <end position="112"/>
    </location>
</feature>
<accession>A0AB37IGI9</accession>
<comment type="caution">
    <text evidence="2">The sequence shown here is derived from an EMBL/GenBank/DDBJ whole genome shotgun (WGS) entry which is preliminary data.</text>
</comment>